<keyword evidence="4" id="KW-0145">Chemotaxis</keyword>
<reference evidence="14" key="1">
    <citation type="submission" date="2020-11" db="EMBL/GenBank/DDBJ databases">
        <title>Multidrug resistant novel bacterium Savagea serpentis sp. nov., isolated from the scats of a vine snake (Ahaetulla nasuta).</title>
        <authorList>
            <person name="Venkata Ramana V."/>
            <person name="Vikas Patil S."/>
            <person name="Yogita Lugani V."/>
        </authorList>
    </citation>
    <scope>NUCLEOTIDE SEQUENCE</scope>
    <source>
        <strain evidence="14">SN6</strain>
    </source>
</reference>
<feature type="domain" description="HAMP" evidence="13">
    <location>
        <begin position="296"/>
        <end position="348"/>
    </location>
</feature>
<dbReference type="GO" id="GO:0006935">
    <property type="term" value="P:chemotaxis"/>
    <property type="evidence" value="ECO:0007669"/>
    <property type="project" value="UniProtKB-KW"/>
</dbReference>
<dbReference type="CDD" id="cd06225">
    <property type="entry name" value="HAMP"/>
    <property type="match status" value="1"/>
</dbReference>
<feature type="transmembrane region" description="Helical" evidence="11">
    <location>
        <begin position="7"/>
        <end position="28"/>
    </location>
</feature>
<dbReference type="InterPro" id="IPR003660">
    <property type="entry name" value="HAMP_dom"/>
</dbReference>
<feature type="transmembrane region" description="Helical" evidence="11">
    <location>
        <begin position="276"/>
        <end position="295"/>
    </location>
</feature>
<evidence type="ECO:0000313" key="15">
    <source>
        <dbReference type="Proteomes" id="UP000622653"/>
    </source>
</evidence>
<protein>
    <submittedName>
        <fullName evidence="14">Methyl-accepting chemotaxis protein</fullName>
    </submittedName>
</protein>
<evidence type="ECO:0000313" key="14">
    <source>
        <dbReference type="EMBL" id="MBF4501275.1"/>
    </source>
</evidence>
<dbReference type="Pfam" id="PF00015">
    <property type="entry name" value="MCPsignal"/>
    <property type="match status" value="1"/>
</dbReference>
<evidence type="ECO:0000256" key="7">
    <source>
        <dbReference type="ARBA" id="ARBA00023136"/>
    </source>
</evidence>
<dbReference type="Pfam" id="PF00672">
    <property type="entry name" value="HAMP"/>
    <property type="match status" value="1"/>
</dbReference>
<comment type="caution">
    <text evidence="14">The sequence shown here is derived from an EMBL/GenBank/DDBJ whole genome shotgun (WGS) entry which is preliminary data.</text>
</comment>
<evidence type="ECO:0000256" key="3">
    <source>
        <dbReference type="ARBA" id="ARBA00022481"/>
    </source>
</evidence>
<dbReference type="SMART" id="SM00283">
    <property type="entry name" value="MA"/>
    <property type="match status" value="1"/>
</dbReference>
<sequence>MNKIQNKLIIIFVSIIVLSMISVEFFTARTVTKTVNKEVEETGFSDNAQLKYMLNELFENYERILERLVVDPKVVTALKEETGITPEIEQQFQQLLKTEEEIGEIFFATTSGQFSRVPATDVQVNVLDRPWYVQAMEHPDEVYITDAYRHADTNDWALAVAKVVKDGNTIVGVLAFEVALTNITETLEAIHFAYGGVPFVVDRTGVILVHPRLRDESVYDYDALAPIMTQEVGLEKYNLSGIDRQLFYDEVRGFKVGVAYSEKELYASLADIRKTLIFISVVIILMAIVITIFVARRMTQPLQRLEEGVSHIANGDLTVQIERTTNDEIGELTTSFNQTIDEMRSILGQVKQSAMQVSSSSQQLSATSEEVTAATEETTSAMDEMAHGATLQAERLDEMNEIMIHLEDNFAQVERTVSAMKQLSEDSATSSTQGVKTLHSLVNHAKESHNEVTNVAETVHSLVENILKIEYVINTIEKISEQTNLLALNASIEAARAGEAGQGFAVVANEVRALAEQSKVSAGEIEQTIHQVIAQSKIVDRGIDRVREYSANQTDVVTETETAFQTIQKATSELTSLIEALNDDFVAMDEAKQGVVTRVEDISAIAQQSAAAAEEINASAEEQLSSTIIVSESAEQLSNLSIDLENIVQRFKVD</sequence>
<keyword evidence="5 11" id="KW-0812">Transmembrane</keyword>
<evidence type="ECO:0000256" key="8">
    <source>
        <dbReference type="ARBA" id="ARBA00023224"/>
    </source>
</evidence>
<comment type="similarity">
    <text evidence="9">Belongs to the methyl-accepting chemotaxis (MCP) protein family.</text>
</comment>
<dbReference type="GO" id="GO:0007165">
    <property type="term" value="P:signal transduction"/>
    <property type="evidence" value="ECO:0007669"/>
    <property type="project" value="UniProtKB-KW"/>
</dbReference>
<dbReference type="RefSeq" id="WP_194562760.1">
    <property type="nucleotide sequence ID" value="NZ_JADKPV010000003.1"/>
</dbReference>
<keyword evidence="3" id="KW-0488">Methylation</keyword>
<evidence type="ECO:0000259" key="12">
    <source>
        <dbReference type="PROSITE" id="PS50111"/>
    </source>
</evidence>
<dbReference type="CDD" id="cd12914">
    <property type="entry name" value="PDC1_DGC_like"/>
    <property type="match status" value="1"/>
</dbReference>
<keyword evidence="7 11" id="KW-0472">Membrane</keyword>
<dbReference type="PROSITE" id="PS50885">
    <property type="entry name" value="HAMP"/>
    <property type="match status" value="1"/>
</dbReference>
<dbReference type="InterPro" id="IPR004089">
    <property type="entry name" value="MCPsignal_dom"/>
</dbReference>
<dbReference type="Pfam" id="PF02743">
    <property type="entry name" value="dCache_1"/>
    <property type="match status" value="1"/>
</dbReference>
<evidence type="ECO:0000256" key="10">
    <source>
        <dbReference type="PROSITE-ProRule" id="PRU00284"/>
    </source>
</evidence>
<dbReference type="GO" id="GO:0005886">
    <property type="term" value="C:plasma membrane"/>
    <property type="evidence" value="ECO:0007669"/>
    <property type="project" value="UniProtKB-SubCell"/>
</dbReference>
<evidence type="ECO:0000256" key="2">
    <source>
        <dbReference type="ARBA" id="ARBA00022475"/>
    </source>
</evidence>
<accession>A0A8J7GJX0</accession>
<evidence type="ECO:0000256" key="11">
    <source>
        <dbReference type="SAM" id="Phobius"/>
    </source>
</evidence>
<keyword evidence="8 10" id="KW-0807">Transducer</keyword>
<feature type="domain" description="Methyl-accepting transducer" evidence="12">
    <location>
        <begin position="367"/>
        <end position="624"/>
    </location>
</feature>
<keyword evidence="15" id="KW-1185">Reference proteome</keyword>
<evidence type="ECO:0000256" key="9">
    <source>
        <dbReference type="ARBA" id="ARBA00029447"/>
    </source>
</evidence>
<dbReference type="PROSITE" id="PS50111">
    <property type="entry name" value="CHEMOTAXIS_TRANSDUC_2"/>
    <property type="match status" value="1"/>
</dbReference>
<evidence type="ECO:0000259" key="13">
    <source>
        <dbReference type="PROSITE" id="PS50885"/>
    </source>
</evidence>
<dbReference type="SUPFAM" id="SSF103190">
    <property type="entry name" value="Sensory domain-like"/>
    <property type="match status" value="1"/>
</dbReference>
<dbReference type="InterPro" id="IPR029151">
    <property type="entry name" value="Sensor-like_sf"/>
</dbReference>
<name>A0A8J7GJX0_9BACL</name>
<evidence type="ECO:0000256" key="5">
    <source>
        <dbReference type="ARBA" id="ARBA00022692"/>
    </source>
</evidence>
<evidence type="ECO:0000256" key="1">
    <source>
        <dbReference type="ARBA" id="ARBA00004651"/>
    </source>
</evidence>
<dbReference type="SMART" id="SM00304">
    <property type="entry name" value="HAMP"/>
    <property type="match status" value="1"/>
</dbReference>
<dbReference type="Proteomes" id="UP000622653">
    <property type="component" value="Unassembled WGS sequence"/>
</dbReference>
<dbReference type="PANTHER" id="PTHR32089">
    <property type="entry name" value="METHYL-ACCEPTING CHEMOTAXIS PROTEIN MCPB"/>
    <property type="match status" value="1"/>
</dbReference>
<comment type="subcellular location">
    <subcellularLocation>
        <location evidence="1">Cell membrane</location>
        <topology evidence="1">Multi-pass membrane protein</topology>
    </subcellularLocation>
</comment>
<organism evidence="14 15">
    <name type="scientific">Savagea serpentis</name>
    <dbReference type="NCBI Taxonomy" id="2785297"/>
    <lineage>
        <taxon>Bacteria</taxon>
        <taxon>Bacillati</taxon>
        <taxon>Bacillota</taxon>
        <taxon>Bacilli</taxon>
        <taxon>Bacillales</taxon>
        <taxon>Caryophanaceae</taxon>
        <taxon>Savagea</taxon>
    </lineage>
</organism>
<keyword evidence="6 11" id="KW-1133">Transmembrane helix</keyword>
<dbReference type="PANTHER" id="PTHR32089:SF114">
    <property type="entry name" value="METHYL-ACCEPTING CHEMOTAXIS PROTEIN MCPB"/>
    <property type="match status" value="1"/>
</dbReference>
<dbReference type="SUPFAM" id="SSF58104">
    <property type="entry name" value="Methyl-accepting chemotaxis protein (MCP) signaling domain"/>
    <property type="match status" value="1"/>
</dbReference>
<dbReference type="Gene3D" id="1.10.287.950">
    <property type="entry name" value="Methyl-accepting chemotaxis protein"/>
    <property type="match status" value="1"/>
</dbReference>
<keyword evidence="2" id="KW-1003">Cell membrane</keyword>
<dbReference type="Gene3D" id="3.30.450.20">
    <property type="entry name" value="PAS domain"/>
    <property type="match status" value="1"/>
</dbReference>
<evidence type="ECO:0000256" key="6">
    <source>
        <dbReference type="ARBA" id="ARBA00022989"/>
    </source>
</evidence>
<dbReference type="InterPro" id="IPR033479">
    <property type="entry name" value="dCache_1"/>
</dbReference>
<proteinExistence type="inferred from homology"/>
<dbReference type="Gene3D" id="6.10.340.10">
    <property type="match status" value="1"/>
</dbReference>
<dbReference type="AlphaFoldDB" id="A0A8J7GJX0"/>
<evidence type="ECO:0000256" key="4">
    <source>
        <dbReference type="ARBA" id="ARBA00022500"/>
    </source>
</evidence>
<dbReference type="EMBL" id="JADKPV010000003">
    <property type="protein sequence ID" value="MBF4501275.1"/>
    <property type="molecule type" value="Genomic_DNA"/>
</dbReference>
<gene>
    <name evidence="14" type="ORF">IRY55_07865</name>
</gene>